<keyword evidence="3" id="KW-1185">Reference proteome</keyword>
<sequence>MFQQVVPWVRKRYDPVDIGISIAIAGLLSLVGFSTDLIALFLALVVVSPVVETVLERVDPAPGLAWMTFGVAWLVAGGVQLRASNPWIGSGLLAIGCWICLDGLYSWQYGGSDDGTARDGAGDAPDADADTDDLSRAEVARMARHNRRVVKALRNADQPLTEAELRSRTGLSEPDLERVLAEHARGESGPIERVGTGYVLEDSDTGFVPFLRTVARLVGGRLLRPFRLLRPSG</sequence>
<reference evidence="2 3" key="1">
    <citation type="submission" date="2018-09" db="EMBL/GenBank/DDBJ databases">
        <title>Genomic Encyclopedia of Archaeal and Bacterial Type Strains, Phase II (KMG-II): from individual species to whole genera.</title>
        <authorList>
            <person name="Goeker M."/>
        </authorList>
    </citation>
    <scope>NUCLEOTIDE SEQUENCE [LARGE SCALE GENOMIC DNA]</scope>
    <source>
        <strain evidence="2 3">DSM 13151</strain>
    </source>
</reference>
<evidence type="ECO:0000313" key="2">
    <source>
        <dbReference type="EMBL" id="RKD97873.1"/>
    </source>
</evidence>
<keyword evidence="1" id="KW-0472">Membrane</keyword>
<dbReference type="AlphaFoldDB" id="A0A419WQT8"/>
<name>A0A419WQT8_9EURY</name>
<comment type="caution">
    <text evidence="2">The sequence shown here is derived from an EMBL/GenBank/DDBJ whole genome shotgun (WGS) entry which is preliminary data.</text>
</comment>
<evidence type="ECO:0000256" key="1">
    <source>
        <dbReference type="SAM" id="Phobius"/>
    </source>
</evidence>
<proteinExistence type="predicted"/>
<accession>A0A419WQT8</accession>
<dbReference type="EMBL" id="RAPO01000001">
    <property type="protein sequence ID" value="RKD97873.1"/>
    <property type="molecule type" value="Genomic_DNA"/>
</dbReference>
<dbReference type="Proteomes" id="UP000283805">
    <property type="component" value="Unassembled WGS sequence"/>
</dbReference>
<keyword evidence="1" id="KW-0812">Transmembrane</keyword>
<organism evidence="2 3">
    <name type="scientific">Halopiger aswanensis</name>
    <dbReference type="NCBI Taxonomy" id="148449"/>
    <lineage>
        <taxon>Archaea</taxon>
        <taxon>Methanobacteriati</taxon>
        <taxon>Methanobacteriota</taxon>
        <taxon>Stenosarchaea group</taxon>
        <taxon>Halobacteria</taxon>
        <taxon>Halobacteriales</taxon>
        <taxon>Natrialbaceae</taxon>
        <taxon>Halopiger</taxon>
    </lineage>
</organism>
<protein>
    <submittedName>
        <fullName evidence="2">Uncharacterized protein</fullName>
    </submittedName>
</protein>
<feature type="transmembrane region" description="Helical" evidence="1">
    <location>
        <begin position="87"/>
        <end position="105"/>
    </location>
</feature>
<dbReference type="RefSeq" id="WP_120243358.1">
    <property type="nucleotide sequence ID" value="NZ_RAPO01000001.1"/>
</dbReference>
<evidence type="ECO:0000313" key="3">
    <source>
        <dbReference type="Proteomes" id="UP000283805"/>
    </source>
</evidence>
<gene>
    <name evidence="2" type="ORF">ATJ93_0870</name>
</gene>
<dbReference type="OrthoDB" id="206506at2157"/>
<feature type="transmembrane region" description="Helical" evidence="1">
    <location>
        <begin position="20"/>
        <end position="51"/>
    </location>
</feature>
<feature type="transmembrane region" description="Helical" evidence="1">
    <location>
        <begin position="63"/>
        <end position="81"/>
    </location>
</feature>
<keyword evidence="1" id="KW-1133">Transmembrane helix</keyword>